<dbReference type="EMBL" id="KZ502154">
    <property type="protein sequence ID" value="PKU82943.1"/>
    <property type="molecule type" value="Genomic_DNA"/>
</dbReference>
<dbReference type="AlphaFoldDB" id="A0A2I0X4W2"/>
<evidence type="ECO:0000313" key="3">
    <source>
        <dbReference type="Proteomes" id="UP000233837"/>
    </source>
</evidence>
<dbReference type="InterPro" id="IPR004332">
    <property type="entry name" value="Transposase_MuDR"/>
</dbReference>
<protein>
    <recommendedName>
        <fullName evidence="1">Transposase MuDR plant domain-containing protein</fullName>
    </recommendedName>
</protein>
<feature type="domain" description="Transposase MuDR plant" evidence="1">
    <location>
        <begin position="16"/>
        <end position="77"/>
    </location>
</feature>
<accession>A0A2I0X4W2</accession>
<evidence type="ECO:0000259" key="1">
    <source>
        <dbReference type="Pfam" id="PF03108"/>
    </source>
</evidence>
<name>A0A2I0X4W2_9ASPA</name>
<dbReference type="Pfam" id="PF03108">
    <property type="entry name" value="DBD_Tnp_Mut"/>
    <property type="match status" value="1"/>
</dbReference>
<reference evidence="2 3" key="1">
    <citation type="journal article" date="2016" name="Sci. Rep.">
        <title>The Dendrobium catenatum Lindl. genome sequence provides insights into polysaccharide synthase, floral development and adaptive evolution.</title>
        <authorList>
            <person name="Zhang G.Q."/>
            <person name="Xu Q."/>
            <person name="Bian C."/>
            <person name="Tsai W.C."/>
            <person name="Yeh C.M."/>
            <person name="Liu K.W."/>
            <person name="Yoshida K."/>
            <person name="Zhang L.S."/>
            <person name="Chang S.B."/>
            <person name="Chen F."/>
            <person name="Shi Y."/>
            <person name="Su Y.Y."/>
            <person name="Zhang Y.Q."/>
            <person name="Chen L.J."/>
            <person name="Yin Y."/>
            <person name="Lin M."/>
            <person name="Huang H."/>
            <person name="Deng H."/>
            <person name="Wang Z.W."/>
            <person name="Zhu S.L."/>
            <person name="Zhao X."/>
            <person name="Deng C."/>
            <person name="Niu S.C."/>
            <person name="Huang J."/>
            <person name="Wang M."/>
            <person name="Liu G.H."/>
            <person name="Yang H.J."/>
            <person name="Xiao X.J."/>
            <person name="Hsiao Y.Y."/>
            <person name="Wu W.L."/>
            <person name="Chen Y.Y."/>
            <person name="Mitsuda N."/>
            <person name="Ohme-Takagi M."/>
            <person name="Luo Y.B."/>
            <person name="Van de Peer Y."/>
            <person name="Liu Z.J."/>
        </authorList>
    </citation>
    <scope>NUCLEOTIDE SEQUENCE [LARGE SCALE GENOMIC DNA]</scope>
    <source>
        <tissue evidence="2">The whole plant</tissue>
    </source>
</reference>
<organism evidence="2 3">
    <name type="scientific">Dendrobium catenatum</name>
    <dbReference type="NCBI Taxonomy" id="906689"/>
    <lineage>
        <taxon>Eukaryota</taxon>
        <taxon>Viridiplantae</taxon>
        <taxon>Streptophyta</taxon>
        <taxon>Embryophyta</taxon>
        <taxon>Tracheophyta</taxon>
        <taxon>Spermatophyta</taxon>
        <taxon>Magnoliopsida</taxon>
        <taxon>Liliopsida</taxon>
        <taxon>Asparagales</taxon>
        <taxon>Orchidaceae</taxon>
        <taxon>Epidendroideae</taxon>
        <taxon>Malaxideae</taxon>
        <taxon>Dendrobiinae</taxon>
        <taxon>Dendrobium</taxon>
    </lineage>
</organism>
<gene>
    <name evidence="2" type="ORF">MA16_Dca021827</name>
</gene>
<sequence length="97" mass="10713">MSHGIIDSLGLEENSLIVGSRFEDSFNSKQVICSNATILNFDINIKASDKSRVIATCSYHGCPWRIRALLCSDGYSFEVKKLNPTHLCHGVNIIGNK</sequence>
<evidence type="ECO:0000313" key="2">
    <source>
        <dbReference type="EMBL" id="PKU82943.1"/>
    </source>
</evidence>
<reference evidence="2 3" key="2">
    <citation type="journal article" date="2017" name="Nature">
        <title>The Apostasia genome and the evolution of orchids.</title>
        <authorList>
            <person name="Zhang G.Q."/>
            <person name="Liu K.W."/>
            <person name="Li Z."/>
            <person name="Lohaus R."/>
            <person name="Hsiao Y.Y."/>
            <person name="Niu S.C."/>
            <person name="Wang J.Y."/>
            <person name="Lin Y.C."/>
            <person name="Xu Q."/>
            <person name="Chen L.J."/>
            <person name="Yoshida K."/>
            <person name="Fujiwara S."/>
            <person name="Wang Z.W."/>
            <person name="Zhang Y.Q."/>
            <person name="Mitsuda N."/>
            <person name="Wang M."/>
            <person name="Liu G.H."/>
            <person name="Pecoraro L."/>
            <person name="Huang H.X."/>
            <person name="Xiao X.J."/>
            <person name="Lin M."/>
            <person name="Wu X.Y."/>
            <person name="Wu W.L."/>
            <person name="Chen Y.Y."/>
            <person name="Chang S.B."/>
            <person name="Sakamoto S."/>
            <person name="Ohme-Takagi M."/>
            <person name="Yagi M."/>
            <person name="Zeng S.J."/>
            <person name="Shen C.Y."/>
            <person name="Yeh C.M."/>
            <person name="Luo Y.B."/>
            <person name="Tsai W.C."/>
            <person name="Van de Peer Y."/>
            <person name="Liu Z.J."/>
        </authorList>
    </citation>
    <scope>NUCLEOTIDE SEQUENCE [LARGE SCALE GENOMIC DNA]</scope>
    <source>
        <tissue evidence="2">The whole plant</tissue>
    </source>
</reference>
<proteinExistence type="predicted"/>
<keyword evidence="3" id="KW-1185">Reference proteome</keyword>
<dbReference type="Proteomes" id="UP000233837">
    <property type="component" value="Unassembled WGS sequence"/>
</dbReference>